<sequence>MDKISTLEAFAAHKQRMKDLSLLYKDDEKQLYKIGFTLWIEPERQNYWEYFWRWADLYNGFRNYTKDYHADIKFSLCKDKDCTQPADNSQVVRLEPEHEGDIADSYYASMNQSQFGLAGTWTEIAANLDYAERLRQADVEQRKHPILRALIETKGNTPDECTPEDETIGKCERNGDFHFIISPRQHVEERSLYIPIFMNPYTNTQRLESVPYHVSAYILVNKSDNNKSSSNKDSACLSEENGPESQRHYLIATACYKEYGNPERACENNYILKKNANDTDSGNWMKFVIPFIWPKEKSQPACENPKTSEQPLKITEKTKVVEVKTINKVKQKNGSTTTITTETTNSSK</sequence>
<organism evidence="2 3">
    <name type="scientific">Methylomonas koyamae</name>
    <dbReference type="NCBI Taxonomy" id="702114"/>
    <lineage>
        <taxon>Bacteria</taxon>
        <taxon>Pseudomonadati</taxon>
        <taxon>Pseudomonadota</taxon>
        <taxon>Gammaproteobacteria</taxon>
        <taxon>Methylococcales</taxon>
        <taxon>Methylococcaceae</taxon>
        <taxon>Methylomonas</taxon>
    </lineage>
</organism>
<dbReference type="EMBL" id="LUUJ01000077">
    <property type="protein sequence ID" value="OAI16154.1"/>
    <property type="molecule type" value="Genomic_DNA"/>
</dbReference>
<dbReference type="Proteomes" id="UP000077857">
    <property type="component" value="Unassembled WGS sequence"/>
</dbReference>
<name>A0A177NEV7_9GAMM</name>
<feature type="region of interest" description="Disordered" evidence="1">
    <location>
        <begin position="223"/>
        <end position="242"/>
    </location>
</feature>
<evidence type="ECO:0000313" key="3">
    <source>
        <dbReference type="Proteomes" id="UP000077857"/>
    </source>
</evidence>
<gene>
    <name evidence="2" type="ORF">A1507_12130</name>
</gene>
<protein>
    <submittedName>
        <fullName evidence="2">Uncharacterized protein</fullName>
    </submittedName>
</protein>
<dbReference type="AlphaFoldDB" id="A0A177NEV7"/>
<accession>A0A177NEV7</accession>
<feature type="compositionally biased region" description="Low complexity" evidence="1">
    <location>
        <begin position="223"/>
        <end position="234"/>
    </location>
</feature>
<proteinExistence type="predicted"/>
<evidence type="ECO:0000256" key="1">
    <source>
        <dbReference type="SAM" id="MobiDB-lite"/>
    </source>
</evidence>
<evidence type="ECO:0000313" key="2">
    <source>
        <dbReference type="EMBL" id="OAI16154.1"/>
    </source>
</evidence>
<reference evidence="2 3" key="1">
    <citation type="submission" date="2016-03" db="EMBL/GenBank/DDBJ databases">
        <authorList>
            <person name="Ploux O."/>
        </authorList>
    </citation>
    <scope>NUCLEOTIDE SEQUENCE [LARGE SCALE GENOMIC DNA]</scope>
    <source>
        <strain evidence="2 3">R-45378</strain>
    </source>
</reference>
<comment type="caution">
    <text evidence="2">The sequence shown here is derived from an EMBL/GenBank/DDBJ whole genome shotgun (WGS) entry which is preliminary data.</text>
</comment>